<organism evidence="11 12">
    <name type="scientific">Arenibacterium halophilum</name>
    <dbReference type="NCBI Taxonomy" id="2583821"/>
    <lineage>
        <taxon>Bacteria</taxon>
        <taxon>Pseudomonadati</taxon>
        <taxon>Pseudomonadota</taxon>
        <taxon>Alphaproteobacteria</taxon>
        <taxon>Rhodobacterales</taxon>
        <taxon>Paracoccaceae</taxon>
        <taxon>Arenibacterium</taxon>
    </lineage>
</organism>
<comment type="catalytic activity">
    <reaction evidence="8">
        <text>choline + A = betaine aldehyde + AH2</text>
        <dbReference type="Rhea" id="RHEA:17433"/>
        <dbReference type="ChEBI" id="CHEBI:13193"/>
        <dbReference type="ChEBI" id="CHEBI:15354"/>
        <dbReference type="ChEBI" id="CHEBI:15710"/>
        <dbReference type="ChEBI" id="CHEBI:17499"/>
        <dbReference type="EC" id="1.1.99.1"/>
    </reaction>
</comment>
<name>A0ABY2XCY0_9RHOB</name>
<dbReference type="InterPro" id="IPR007867">
    <property type="entry name" value="GMC_OxRtase_C"/>
</dbReference>
<dbReference type="PANTHER" id="PTHR11552:SF147">
    <property type="entry name" value="CHOLINE DEHYDROGENASE, MITOCHONDRIAL"/>
    <property type="match status" value="1"/>
</dbReference>
<dbReference type="SUPFAM" id="SSF51905">
    <property type="entry name" value="FAD/NAD(P)-binding domain"/>
    <property type="match status" value="1"/>
</dbReference>
<proteinExistence type="inferred from homology"/>
<dbReference type="NCBIfam" id="TIGR01810">
    <property type="entry name" value="betA"/>
    <property type="match status" value="1"/>
</dbReference>
<evidence type="ECO:0000256" key="5">
    <source>
        <dbReference type="ARBA" id="ARBA00023002"/>
    </source>
</evidence>
<gene>
    <name evidence="11" type="primary">betA</name>
    <name evidence="11" type="ORF">FGK64_02595</name>
</gene>
<dbReference type="InterPro" id="IPR011533">
    <property type="entry name" value="BetA"/>
</dbReference>
<evidence type="ECO:0000256" key="4">
    <source>
        <dbReference type="ARBA" id="ARBA00022827"/>
    </source>
</evidence>
<dbReference type="EMBL" id="VCPC01000001">
    <property type="protein sequence ID" value="TMV14887.1"/>
    <property type="molecule type" value="Genomic_DNA"/>
</dbReference>
<dbReference type="EC" id="1.1.99.1" evidence="6 8"/>
<comment type="similarity">
    <text evidence="2 7">Belongs to the GMC oxidoreductase family.</text>
</comment>
<dbReference type="PANTHER" id="PTHR11552">
    <property type="entry name" value="GLUCOSE-METHANOL-CHOLINE GMC OXIDOREDUCTASE"/>
    <property type="match status" value="1"/>
</dbReference>
<feature type="domain" description="Glucose-methanol-choline oxidoreductase N-terminal" evidence="10">
    <location>
        <begin position="251"/>
        <end position="265"/>
    </location>
</feature>
<dbReference type="InterPro" id="IPR012132">
    <property type="entry name" value="GMC_OxRdtase"/>
</dbReference>
<dbReference type="Proteomes" id="UP001191082">
    <property type="component" value="Unassembled WGS sequence"/>
</dbReference>
<evidence type="ECO:0000313" key="11">
    <source>
        <dbReference type="EMBL" id="TMV14887.1"/>
    </source>
</evidence>
<accession>A0ABY2XCY0</accession>
<dbReference type="InterPro" id="IPR036188">
    <property type="entry name" value="FAD/NAD-bd_sf"/>
</dbReference>
<dbReference type="PIRSF" id="PIRSF000137">
    <property type="entry name" value="Alcohol_oxidase"/>
    <property type="match status" value="1"/>
</dbReference>
<evidence type="ECO:0000256" key="6">
    <source>
        <dbReference type="NCBIfam" id="TIGR01810"/>
    </source>
</evidence>
<protein>
    <recommendedName>
        <fullName evidence="6 8">Choline dehydrogenase</fullName>
        <ecNumber evidence="6 8">1.1.99.1</ecNumber>
    </recommendedName>
</protein>
<evidence type="ECO:0000256" key="8">
    <source>
        <dbReference type="RuleBase" id="RU003969"/>
    </source>
</evidence>
<evidence type="ECO:0000256" key="3">
    <source>
        <dbReference type="ARBA" id="ARBA00022630"/>
    </source>
</evidence>
<dbReference type="PROSITE" id="PS00624">
    <property type="entry name" value="GMC_OXRED_2"/>
    <property type="match status" value="1"/>
</dbReference>
<dbReference type="Gene3D" id="3.30.560.10">
    <property type="entry name" value="Glucose Oxidase, domain 3"/>
    <property type="match status" value="1"/>
</dbReference>
<dbReference type="Pfam" id="PF00732">
    <property type="entry name" value="GMC_oxred_N"/>
    <property type="match status" value="1"/>
</dbReference>
<reference evidence="11 12" key="1">
    <citation type="submission" date="2019-05" db="EMBL/GenBank/DDBJ databases">
        <title>Marivita sp. nov. isolated from sea sediment.</title>
        <authorList>
            <person name="Kim W."/>
        </authorList>
    </citation>
    <scope>NUCLEOTIDE SEQUENCE [LARGE SCALE GENOMIC DNA]</scope>
    <source>
        <strain evidence="11 12">CAU 1492</strain>
    </source>
</reference>
<dbReference type="RefSeq" id="WP_138862239.1">
    <property type="nucleotide sequence ID" value="NZ_VCPC01000001.1"/>
</dbReference>
<keyword evidence="5 11" id="KW-0560">Oxidoreductase</keyword>
<keyword evidence="3 7" id="KW-0285">Flavoprotein</keyword>
<dbReference type="InterPro" id="IPR000172">
    <property type="entry name" value="GMC_OxRdtase_N"/>
</dbReference>
<keyword evidence="4 7" id="KW-0274">FAD</keyword>
<evidence type="ECO:0000256" key="1">
    <source>
        <dbReference type="ARBA" id="ARBA00001974"/>
    </source>
</evidence>
<comment type="cofactor">
    <cofactor evidence="1">
        <name>FAD</name>
        <dbReference type="ChEBI" id="CHEBI:57692"/>
    </cofactor>
</comment>
<dbReference type="NCBIfam" id="NF002550">
    <property type="entry name" value="PRK02106.1"/>
    <property type="match status" value="1"/>
</dbReference>
<sequence length="549" mass="59925">MEADFVIVGAGSAGCAMAYRLSEAGASVLVIEHGGTDAGPFIQMPAALSYPMNMARYDWGYRSEPEPNLNNRRLACPRGKVIGGSSSINGMVYVRGHAMDYEHWRDSGADGWGYADVLPYFKRMENWHSGGHGGDTEWRGKDGPLHVTRGPRENPLFGAFVEAGRQAGYDLTGDYNGEKQEGFGPMEQTVWQGRRWSAANAYLRPALKRDNCDLVRGLVERVVIEDGRATGVALKGGQVVRARRQVVLAASSLNSPKLLMLSGIGAGAHLAEHGIEVVADRPGVGANLQDHLEIYLQMAASQPITLYKHWNVFSKALIGAQWLFTKTGLGASNQFESAAFIRSRAGVQYPDIQYHFLPMAVRYDGQAAAEGHGFQAHVGPMRSPSRGAVTLRSADPGDDPVIRFNYMSTEQDWIDFRACIRLTREIFAQEAFKPYVRHEIQPGADLQGDADLDAFVAEHAESAYHPCGTCRMGRADDPNAVVDPQGRVIGVEGLSVADSSIFPRITNGNLNGPSILVGEKMSDHLLGRAPLAPVNDAPWIHPDWETEQR</sequence>
<keyword evidence="12" id="KW-1185">Reference proteome</keyword>
<evidence type="ECO:0000313" key="12">
    <source>
        <dbReference type="Proteomes" id="UP001191082"/>
    </source>
</evidence>
<evidence type="ECO:0000256" key="2">
    <source>
        <dbReference type="ARBA" id="ARBA00010790"/>
    </source>
</evidence>
<comment type="caution">
    <text evidence="11">The sequence shown here is derived from an EMBL/GenBank/DDBJ whole genome shotgun (WGS) entry which is preliminary data.</text>
</comment>
<dbReference type="Pfam" id="PF05199">
    <property type="entry name" value="GMC_oxred_C"/>
    <property type="match status" value="1"/>
</dbReference>
<evidence type="ECO:0000256" key="7">
    <source>
        <dbReference type="RuleBase" id="RU003968"/>
    </source>
</evidence>
<feature type="domain" description="Glucose-methanol-choline oxidoreductase N-terminal" evidence="9">
    <location>
        <begin position="79"/>
        <end position="102"/>
    </location>
</feature>
<dbReference type="PROSITE" id="PS00623">
    <property type="entry name" value="GMC_OXRED_1"/>
    <property type="match status" value="1"/>
</dbReference>
<dbReference type="Gene3D" id="3.50.50.60">
    <property type="entry name" value="FAD/NAD(P)-binding domain"/>
    <property type="match status" value="1"/>
</dbReference>
<comment type="pathway">
    <text evidence="8">Amine and polyamine biosynthesis; betaine biosynthesis via choline pathway; betaine aldehyde from choline (cytochrome c reductase route): step 1/1.</text>
</comment>
<dbReference type="GO" id="GO:0008812">
    <property type="term" value="F:choline dehydrogenase activity"/>
    <property type="evidence" value="ECO:0007669"/>
    <property type="project" value="UniProtKB-EC"/>
</dbReference>
<evidence type="ECO:0000259" key="9">
    <source>
        <dbReference type="PROSITE" id="PS00623"/>
    </source>
</evidence>
<evidence type="ECO:0000259" key="10">
    <source>
        <dbReference type="PROSITE" id="PS00624"/>
    </source>
</evidence>
<dbReference type="SUPFAM" id="SSF54373">
    <property type="entry name" value="FAD-linked reductases, C-terminal domain"/>
    <property type="match status" value="1"/>
</dbReference>